<feature type="transmembrane region" description="Helical" evidence="9">
    <location>
        <begin position="12"/>
        <end position="32"/>
    </location>
</feature>
<dbReference type="SMART" id="SM00304">
    <property type="entry name" value="HAMP"/>
    <property type="match status" value="2"/>
</dbReference>
<dbReference type="InterPro" id="IPR051310">
    <property type="entry name" value="MCP_chemotaxis"/>
</dbReference>
<evidence type="ECO:0000313" key="13">
    <source>
        <dbReference type="Proteomes" id="UP001595711"/>
    </source>
</evidence>
<keyword evidence="3" id="KW-0488">Methylation</keyword>
<keyword evidence="8" id="KW-0807">Transducer</keyword>
<reference evidence="13" key="1">
    <citation type="journal article" date="2019" name="Int. J. Syst. Evol. Microbiol.">
        <title>The Global Catalogue of Microorganisms (GCM) 10K type strain sequencing project: providing services to taxonomists for standard genome sequencing and annotation.</title>
        <authorList>
            <consortium name="The Broad Institute Genomics Platform"/>
            <consortium name="The Broad Institute Genome Sequencing Center for Infectious Disease"/>
            <person name="Wu L."/>
            <person name="Ma J."/>
        </authorList>
    </citation>
    <scope>NUCLEOTIDE SEQUENCE [LARGE SCALE GENOMIC DNA]</scope>
    <source>
        <strain evidence="13">KCTC 42182</strain>
    </source>
</reference>
<dbReference type="Gene3D" id="3.30.450.20">
    <property type="entry name" value="PAS domain"/>
    <property type="match status" value="1"/>
</dbReference>
<dbReference type="RefSeq" id="WP_379723889.1">
    <property type="nucleotide sequence ID" value="NZ_JBHRYJ010000001.1"/>
</dbReference>
<feature type="domain" description="HAMP" evidence="11">
    <location>
        <begin position="210"/>
        <end position="263"/>
    </location>
</feature>
<gene>
    <name evidence="12" type="ORF">ACFOOQ_07565</name>
</gene>
<sequence>MRNMRIGHRLWSILAIAVIGLALIGALGLYRLHDTLTTDRMDKTRNLAEVAYGVAARYHARVQAGELGEADAKRLALADLETLRYDEKEYFWVNDMTPVMIMHPFSKQLVGKNLSDIKDPDGKHLFVEFVETVKRNGAGFVSYLWPKPGSDRPVPKISYVKGFAPWGWVIGTGIYIDDIERIFQREALVNGSIFFGVVLLIGVLGWMVIRSISRPLLDLTGTLSRLAQRDWTAEVQGQDRGDEIGNIATAVAVLRENGIESDRLQQQIEAERRRNEENRVAQEALLDRSIGQVVSAANAGALDQRIDTAALEGVAAKIGQQINTLLDTMGEAINSIQTTVAGLAAGDLRLRMEGRYEGLFAKLQANLNDMAGKLTDVMQKIVSAVETQSNAAAEIATGSQDLAGRTEQQAAALEETAASMHQVTTTVKQNADNAQAANQLATAARDTAETGGKVVADAVRAVTQIEESARKIADIVGLIDEIAFQTNLLALNASVEAARAGEAGKGFAVVAQEVRALAQRSANASKDIKSLITESNAQVKTGAGLVNQTGSSLTEIVTAIKKVSDIVAEIAAASREQATGLEEVNVAVGNMDEMTQRNGALVEETSASAQALSGQARELATLVSYFRT</sequence>
<evidence type="ECO:0000259" key="10">
    <source>
        <dbReference type="PROSITE" id="PS50111"/>
    </source>
</evidence>
<keyword evidence="6 9" id="KW-0472">Membrane</keyword>
<keyword evidence="2" id="KW-1003">Cell membrane</keyword>
<dbReference type="Pfam" id="PF00672">
    <property type="entry name" value="HAMP"/>
    <property type="match status" value="1"/>
</dbReference>
<dbReference type="SMART" id="SM01049">
    <property type="entry name" value="Cache_2"/>
    <property type="match status" value="1"/>
</dbReference>
<protein>
    <submittedName>
        <fullName evidence="12">Methyl-accepting chemotaxis protein</fullName>
    </submittedName>
</protein>
<keyword evidence="4 9" id="KW-0812">Transmembrane</keyword>
<organism evidence="12 13">
    <name type="scientific">Ferrovibrio xuzhouensis</name>
    <dbReference type="NCBI Taxonomy" id="1576914"/>
    <lineage>
        <taxon>Bacteria</taxon>
        <taxon>Pseudomonadati</taxon>
        <taxon>Pseudomonadota</taxon>
        <taxon>Alphaproteobacteria</taxon>
        <taxon>Rhodospirillales</taxon>
        <taxon>Rhodospirillaceae</taxon>
        <taxon>Ferrovibrio</taxon>
    </lineage>
</organism>
<comment type="subcellular location">
    <subcellularLocation>
        <location evidence="1">Cell membrane</location>
        <topology evidence="1">Multi-pass membrane protein</topology>
    </subcellularLocation>
</comment>
<comment type="similarity">
    <text evidence="7">Belongs to the methyl-accepting chemotaxis (MCP) protein family.</text>
</comment>
<evidence type="ECO:0000256" key="6">
    <source>
        <dbReference type="ARBA" id="ARBA00023136"/>
    </source>
</evidence>
<dbReference type="PROSITE" id="PS50111">
    <property type="entry name" value="CHEMOTAXIS_TRANSDUC_2"/>
    <property type="match status" value="1"/>
</dbReference>
<dbReference type="Pfam" id="PF17200">
    <property type="entry name" value="sCache_2"/>
    <property type="match status" value="1"/>
</dbReference>
<evidence type="ECO:0000256" key="9">
    <source>
        <dbReference type="SAM" id="Phobius"/>
    </source>
</evidence>
<keyword evidence="13" id="KW-1185">Reference proteome</keyword>
<feature type="domain" description="HAMP" evidence="11">
    <location>
        <begin position="327"/>
        <end position="379"/>
    </location>
</feature>
<accession>A0ABV7VD19</accession>
<proteinExistence type="inferred from homology"/>
<dbReference type="EMBL" id="JBHRYJ010000001">
    <property type="protein sequence ID" value="MFC3675395.1"/>
    <property type="molecule type" value="Genomic_DNA"/>
</dbReference>
<evidence type="ECO:0000256" key="5">
    <source>
        <dbReference type="ARBA" id="ARBA00022989"/>
    </source>
</evidence>
<dbReference type="PROSITE" id="PS50885">
    <property type="entry name" value="HAMP"/>
    <property type="match status" value="2"/>
</dbReference>
<dbReference type="Proteomes" id="UP001595711">
    <property type="component" value="Unassembled WGS sequence"/>
</dbReference>
<evidence type="ECO:0000256" key="3">
    <source>
        <dbReference type="ARBA" id="ARBA00022481"/>
    </source>
</evidence>
<evidence type="ECO:0000256" key="1">
    <source>
        <dbReference type="ARBA" id="ARBA00004651"/>
    </source>
</evidence>
<evidence type="ECO:0000256" key="8">
    <source>
        <dbReference type="PROSITE-ProRule" id="PRU00284"/>
    </source>
</evidence>
<dbReference type="CDD" id="cd11386">
    <property type="entry name" value="MCP_signal"/>
    <property type="match status" value="1"/>
</dbReference>
<keyword evidence="5 9" id="KW-1133">Transmembrane helix</keyword>
<dbReference type="SUPFAM" id="SSF158472">
    <property type="entry name" value="HAMP domain-like"/>
    <property type="match status" value="1"/>
</dbReference>
<comment type="caution">
    <text evidence="12">The sequence shown here is derived from an EMBL/GenBank/DDBJ whole genome shotgun (WGS) entry which is preliminary data.</text>
</comment>
<name>A0ABV7VD19_9PROT</name>
<dbReference type="SMART" id="SM00283">
    <property type="entry name" value="MA"/>
    <property type="match status" value="1"/>
</dbReference>
<dbReference type="InterPro" id="IPR003660">
    <property type="entry name" value="HAMP_dom"/>
</dbReference>
<dbReference type="Pfam" id="PF18947">
    <property type="entry name" value="HAMP_2"/>
    <property type="match status" value="1"/>
</dbReference>
<dbReference type="Pfam" id="PF00015">
    <property type="entry name" value="MCPsignal"/>
    <property type="match status" value="1"/>
</dbReference>
<evidence type="ECO:0000256" key="7">
    <source>
        <dbReference type="ARBA" id="ARBA00029447"/>
    </source>
</evidence>
<dbReference type="Gene3D" id="6.10.340.10">
    <property type="match status" value="1"/>
</dbReference>
<evidence type="ECO:0000256" key="4">
    <source>
        <dbReference type="ARBA" id="ARBA00022692"/>
    </source>
</evidence>
<evidence type="ECO:0000256" key="2">
    <source>
        <dbReference type="ARBA" id="ARBA00022475"/>
    </source>
</evidence>
<dbReference type="SUPFAM" id="SSF58104">
    <property type="entry name" value="Methyl-accepting chemotaxis protein (MCP) signaling domain"/>
    <property type="match status" value="1"/>
</dbReference>
<dbReference type="Gene3D" id="1.10.287.950">
    <property type="entry name" value="Methyl-accepting chemotaxis protein"/>
    <property type="match status" value="1"/>
</dbReference>
<feature type="domain" description="Methyl-accepting transducer" evidence="10">
    <location>
        <begin position="384"/>
        <end position="613"/>
    </location>
</feature>
<evidence type="ECO:0000313" key="12">
    <source>
        <dbReference type="EMBL" id="MFC3675395.1"/>
    </source>
</evidence>
<dbReference type="InterPro" id="IPR033480">
    <property type="entry name" value="sCache_2"/>
</dbReference>
<feature type="transmembrane region" description="Helical" evidence="9">
    <location>
        <begin position="188"/>
        <end position="209"/>
    </location>
</feature>
<evidence type="ECO:0000259" key="11">
    <source>
        <dbReference type="PROSITE" id="PS50885"/>
    </source>
</evidence>
<dbReference type="InterPro" id="IPR004089">
    <property type="entry name" value="MCPsignal_dom"/>
</dbReference>
<dbReference type="PANTHER" id="PTHR43531">
    <property type="entry name" value="PROTEIN ICFG"/>
    <property type="match status" value="1"/>
</dbReference>
<dbReference type="PANTHER" id="PTHR43531:SF14">
    <property type="entry name" value="METHYL-ACCEPTING CHEMOTAXIS PROTEIN I-RELATED"/>
    <property type="match status" value="1"/>
</dbReference>